<dbReference type="EMBL" id="JAPNOA010000009">
    <property type="protein sequence ID" value="MCY0964039.1"/>
    <property type="molecule type" value="Genomic_DNA"/>
</dbReference>
<evidence type="ECO:0000256" key="5">
    <source>
        <dbReference type="SAM" id="MobiDB-lite"/>
    </source>
</evidence>
<protein>
    <submittedName>
        <fullName evidence="7">Rieske 2Fe-2S domain-containing protein</fullName>
    </submittedName>
</protein>
<dbReference type="PROSITE" id="PS51296">
    <property type="entry name" value="RIESKE"/>
    <property type="match status" value="1"/>
</dbReference>
<dbReference type="InterPro" id="IPR036922">
    <property type="entry name" value="Rieske_2Fe-2S_sf"/>
</dbReference>
<dbReference type="CDD" id="cd03467">
    <property type="entry name" value="Rieske"/>
    <property type="match status" value="1"/>
</dbReference>
<gene>
    <name evidence="7" type="ORF">OUO13_02460</name>
</gene>
<evidence type="ECO:0000256" key="2">
    <source>
        <dbReference type="ARBA" id="ARBA00022723"/>
    </source>
</evidence>
<dbReference type="InterPro" id="IPR017941">
    <property type="entry name" value="Rieske_2Fe-2S"/>
</dbReference>
<dbReference type="RefSeq" id="WP_283172257.1">
    <property type="nucleotide sequence ID" value="NZ_JAPNOA010000009.1"/>
</dbReference>
<comment type="caution">
    <text evidence="7">The sequence shown here is derived from an EMBL/GenBank/DDBJ whole genome shotgun (WGS) entry which is preliminary data.</text>
</comment>
<sequence>MTADFVRLAASSDIAEGQSRGFDPRPARLDRSANNRSGGDSDVMFVVRHQGQLYGWLNSCPHIPGSPMAWRKDAYLNASGSHVCCHAHGALFEPDTGLCVQGPCQGGHLTAVPGLYEEAGEIRLRIRAAVAG</sequence>
<dbReference type="Proteomes" id="UP001150830">
    <property type="component" value="Unassembled WGS sequence"/>
</dbReference>
<dbReference type="Pfam" id="PF00355">
    <property type="entry name" value="Rieske"/>
    <property type="match status" value="1"/>
</dbReference>
<keyword evidence="1" id="KW-0001">2Fe-2S</keyword>
<dbReference type="AlphaFoldDB" id="A0A9X3EBY2"/>
<name>A0A9X3EBY2_9GAMM</name>
<keyword evidence="4" id="KW-0411">Iron-sulfur</keyword>
<feature type="compositionally biased region" description="Basic and acidic residues" evidence="5">
    <location>
        <begin position="22"/>
        <end position="33"/>
    </location>
</feature>
<keyword evidence="2" id="KW-0479">Metal-binding</keyword>
<dbReference type="Gene3D" id="2.102.10.10">
    <property type="entry name" value="Rieske [2Fe-2S] iron-sulphur domain"/>
    <property type="match status" value="1"/>
</dbReference>
<evidence type="ECO:0000313" key="8">
    <source>
        <dbReference type="Proteomes" id="UP001150830"/>
    </source>
</evidence>
<organism evidence="7 8">
    <name type="scientific">Parathalassolituus penaei</name>
    <dbReference type="NCBI Taxonomy" id="2997323"/>
    <lineage>
        <taxon>Bacteria</taxon>
        <taxon>Pseudomonadati</taxon>
        <taxon>Pseudomonadota</taxon>
        <taxon>Gammaproteobacteria</taxon>
        <taxon>Oceanospirillales</taxon>
        <taxon>Oceanospirillaceae</taxon>
        <taxon>Parathalassolituus</taxon>
    </lineage>
</organism>
<dbReference type="GO" id="GO:0051537">
    <property type="term" value="F:2 iron, 2 sulfur cluster binding"/>
    <property type="evidence" value="ECO:0007669"/>
    <property type="project" value="UniProtKB-KW"/>
</dbReference>
<evidence type="ECO:0000256" key="1">
    <source>
        <dbReference type="ARBA" id="ARBA00022714"/>
    </source>
</evidence>
<evidence type="ECO:0000259" key="6">
    <source>
        <dbReference type="PROSITE" id="PS51296"/>
    </source>
</evidence>
<feature type="domain" description="Rieske" evidence="6">
    <location>
        <begin position="24"/>
        <end position="105"/>
    </location>
</feature>
<keyword evidence="8" id="KW-1185">Reference proteome</keyword>
<keyword evidence="3" id="KW-0408">Iron</keyword>
<feature type="region of interest" description="Disordered" evidence="5">
    <location>
        <begin position="16"/>
        <end position="41"/>
    </location>
</feature>
<dbReference type="PANTHER" id="PTHR40261">
    <property type="match status" value="1"/>
</dbReference>
<accession>A0A9X3EBY2</accession>
<evidence type="ECO:0000256" key="4">
    <source>
        <dbReference type="ARBA" id="ARBA00023014"/>
    </source>
</evidence>
<dbReference type="PANTHER" id="PTHR40261:SF1">
    <property type="entry name" value="RIESKE DOMAIN-CONTAINING PROTEIN"/>
    <property type="match status" value="1"/>
</dbReference>
<dbReference type="GO" id="GO:0046872">
    <property type="term" value="F:metal ion binding"/>
    <property type="evidence" value="ECO:0007669"/>
    <property type="project" value="UniProtKB-KW"/>
</dbReference>
<evidence type="ECO:0000256" key="3">
    <source>
        <dbReference type="ARBA" id="ARBA00023004"/>
    </source>
</evidence>
<proteinExistence type="predicted"/>
<dbReference type="SUPFAM" id="SSF50022">
    <property type="entry name" value="ISP domain"/>
    <property type="match status" value="1"/>
</dbReference>
<reference evidence="7" key="1">
    <citation type="submission" date="2022-11" db="EMBL/GenBank/DDBJ databases">
        <title>Parathalassolutuus dongxingensis gen. nov., sp. nov., a novel member of family Oceanospirillaceae isolated from a coastal shrimp pond in Guangxi, China.</title>
        <authorList>
            <person name="Chen H."/>
        </authorList>
    </citation>
    <scope>NUCLEOTIDE SEQUENCE</scope>
    <source>
        <strain evidence="7">G-43</strain>
    </source>
</reference>
<evidence type="ECO:0000313" key="7">
    <source>
        <dbReference type="EMBL" id="MCY0964039.1"/>
    </source>
</evidence>